<gene>
    <name evidence="10" type="primary">ctaG</name>
    <name evidence="11" type="ORF">K9B37_06835</name>
</gene>
<keyword evidence="10" id="KW-1003">Cell membrane</keyword>
<keyword evidence="6 10" id="KW-0735">Signal-anchor</keyword>
<comment type="caution">
    <text evidence="11">The sequence shown here is derived from an EMBL/GenBank/DDBJ whole genome shotgun (WGS) entry which is preliminary data.</text>
</comment>
<evidence type="ECO:0000313" key="12">
    <source>
        <dbReference type="Proteomes" id="UP000704176"/>
    </source>
</evidence>
<dbReference type="HAMAP" id="MF_00155">
    <property type="entry name" value="CtaG"/>
    <property type="match status" value="1"/>
</dbReference>
<name>A0ABS7VKI1_9HYPH</name>
<comment type="subcellular location">
    <subcellularLocation>
        <location evidence="2 10">Cell inner membrane</location>
        <topology evidence="2 10">Single-pass type II membrane protein</topology>
        <orientation evidence="2 10">Periplasmic side</orientation>
    </subcellularLocation>
</comment>
<evidence type="ECO:0000256" key="4">
    <source>
        <dbReference type="ARBA" id="ARBA00015384"/>
    </source>
</evidence>
<keyword evidence="8 10" id="KW-0186">Copper</keyword>
<dbReference type="EMBL" id="JAIRBM010000004">
    <property type="protein sequence ID" value="MBZ6076004.1"/>
    <property type="molecule type" value="Genomic_DNA"/>
</dbReference>
<dbReference type="PANTHER" id="PTHR21320:SF3">
    <property type="entry name" value="CYTOCHROME C OXIDASE ASSEMBLY PROTEIN COX11, MITOCHONDRIAL-RELATED"/>
    <property type="match status" value="1"/>
</dbReference>
<dbReference type="Proteomes" id="UP000704176">
    <property type="component" value="Unassembled WGS sequence"/>
</dbReference>
<feature type="topological domain" description="Cytoplasmic" evidence="10">
    <location>
        <begin position="1"/>
        <end position="9"/>
    </location>
</feature>
<evidence type="ECO:0000256" key="8">
    <source>
        <dbReference type="ARBA" id="ARBA00023008"/>
    </source>
</evidence>
<proteinExistence type="inferred from homology"/>
<dbReference type="RefSeq" id="WP_224312323.1">
    <property type="nucleotide sequence ID" value="NZ_JAIRBM010000004.1"/>
</dbReference>
<keyword evidence="7 10" id="KW-1133">Transmembrane helix</keyword>
<dbReference type="PANTHER" id="PTHR21320">
    <property type="entry name" value="CYTOCHROME C OXIDASE ASSEMBLY PROTEIN COX11-RELATED"/>
    <property type="match status" value="1"/>
</dbReference>
<dbReference type="SUPFAM" id="SSF110111">
    <property type="entry name" value="Ctag/Cox11"/>
    <property type="match status" value="1"/>
</dbReference>
<evidence type="ECO:0000256" key="2">
    <source>
        <dbReference type="ARBA" id="ARBA00004382"/>
    </source>
</evidence>
<keyword evidence="10" id="KW-0997">Cell inner membrane</keyword>
<evidence type="ECO:0000256" key="3">
    <source>
        <dbReference type="ARBA" id="ARBA00009620"/>
    </source>
</evidence>
<evidence type="ECO:0000256" key="5">
    <source>
        <dbReference type="ARBA" id="ARBA00022692"/>
    </source>
</evidence>
<organism evidence="11 12">
    <name type="scientific">Microvirga puerhi</name>
    <dbReference type="NCBI Taxonomy" id="2876078"/>
    <lineage>
        <taxon>Bacteria</taxon>
        <taxon>Pseudomonadati</taxon>
        <taxon>Pseudomonadota</taxon>
        <taxon>Alphaproteobacteria</taxon>
        <taxon>Hyphomicrobiales</taxon>
        <taxon>Methylobacteriaceae</taxon>
        <taxon>Microvirga</taxon>
    </lineage>
</organism>
<protein>
    <recommendedName>
        <fullName evidence="4 10">Cytochrome c oxidase assembly protein CtaG</fullName>
    </recommendedName>
</protein>
<keyword evidence="12" id="KW-1185">Reference proteome</keyword>
<reference evidence="11 12" key="1">
    <citation type="submission" date="2021-09" db="EMBL/GenBank/DDBJ databases">
        <title>The complete genome sequence of a new microorganism.</title>
        <authorList>
            <person name="Zi Z."/>
        </authorList>
    </citation>
    <scope>NUCLEOTIDE SEQUENCE [LARGE SCALE GENOMIC DNA]</scope>
    <source>
        <strain evidence="11 12">WGZ8</strain>
    </source>
</reference>
<comment type="similarity">
    <text evidence="3 10">Belongs to the COX11/CtaG family.</text>
</comment>
<keyword evidence="5 10" id="KW-0812">Transmembrane</keyword>
<evidence type="ECO:0000256" key="7">
    <source>
        <dbReference type="ARBA" id="ARBA00022989"/>
    </source>
</evidence>
<feature type="topological domain" description="Periplasmic" evidence="10">
    <location>
        <begin position="33"/>
        <end position="197"/>
    </location>
</feature>
<dbReference type="PIRSF" id="PIRSF005413">
    <property type="entry name" value="COX11"/>
    <property type="match status" value="1"/>
</dbReference>
<accession>A0ABS7VKI1</accession>
<dbReference type="InterPro" id="IPR023471">
    <property type="entry name" value="CtaG/Cox11_dom_sf"/>
</dbReference>
<evidence type="ECO:0000256" key="9">
    <source>
        <dbReference type="ARBA" id="ARBA00023136"/>
    </source>
</evidence>
<dbReference type="Pfam" id="PF04442">
    <property type="entry name" value="CtaG_Cox11"/>
    <property type="match status" value="1"/>
</dbReference>
<sequence>MSEAPHVQRNIRRTVLGCAAAAVGMVGLAYASVPLYDLFCKATGFDGTPSIRTANDSEVLDRDISIRFDANVAPGLNWRFSPETPEIKVKLGETTTVLYKVTNTGDKPTTGIATYNVQPDLAGSYFSKLECFCFTEQTLKPGETIESAVVFYVDPRLVQDSDVKDLSSITLSYTYFPSKGGKPVAEVANSPKKPIVQ</sequence>
<dbReference type="InterPro" id="IPR007533">
    <property type="entry name" value="Cyt_c_oxidase_assmbl_CtaG"/>
</dbReference>
<evidence type="ECO:0000313" key="11">
    <source>
        <dbReference type="EMBL" id="MBZ6076004.1"/>
    </source>
</evidence>
<dbReference type="Gene3D" id="2.60.370.10">
    <property type="entry name" value="Ctag/Cox11"/>
    <property type="match status" value="1"/>
</dbReference>
<evidence type="ECO:0000256" key="10">
    <source>
        <dbReference type="HAMAP-Rule" id="MF_00155"/>
    </source>
</evidence>
<evidence type="ECO:0000256" key="1">
    <source>
        <dbReference type="ARBA" id="ARBA00004007"/>
    </source>
</evidence>
<comment type="function">
    <text evidence="1 10">Exerts its effect at some terminal stage of cytochrome c oxidase synthesis, probably by being involved in the insertion of the copper B into subunit I.</text>
</comment>
<dbReference type="NCBIfam" id="NF003465">
    <property type="entry name" value="PRK05089.1"/>
    <property type="match status" value="1"/>
</dbReference>
<keyword evidence="9 10" id="KW-0472">Membrane</keyword>
<evidence type="ECO:0000256" key="6">
    <source>
        <dbReference type="ARBA" id="ARBA00022968"/>
    </source>
</evidence>